<dbReference type="InterPro" id="IPR028250">
    <property type="entry name" value="DsbDN"/>
</dbReference>
<evidence type="ECO:0000256" key="13">
    <source>
        <dbReference type="ARBA" id="ARBA00023136"/>
    </source>
</evidence>
<dbReference type="HAMAP" id="MF_00399">
    <property type="entry name" value="DbsD"/>
    <property type="match status" value="1"/>
</dbReference>
<name>A0ABV6G7L7_9GAMM</name>
<evidence type="ECO:0000256" key="11">
    <source>
        <dbReference type="ARBA" id="ARBA00023002"/>
    </source>
</evidence>
<evidence type="ECO:0000313" key="22">
    <source>
        <dbReference type="Proteomes" id="UP001589814"/>
    </source>
</evidence>
<keyword evidence="8 18" id="KW-0201">Cytochrome c-type biogenesis</keyword>
<keyword evidence="4 18" id="KW-1003">Cell membrane</keyword>
<dbReference type="InterPro" id="IPR035671">
    <property type="entry name" value="DsbD_gamma"/>
</dbReference>
<feature type="transmembrane region" description="Helical" evidence="18">
    <location>
        <begin position="295"/>
        <end position="317"/>
    </location>
</feature>
<keyword evidence="3 18" id="KW-0813">Transport</keyword>
<protein>
    <recommendedName>
        <fullName evidence="18">Thiol:disulfide interchange protein DsbD</fullName>
        <ecNumber evidence="18">1.8.1.8</ecNumber>
    </recommendedName>
    <alternativeName>
        <fullName evidence="18">Protein-disulfide reductase</fullName>
        <shortName evidence="18">Disulfide reductase</shortName>
    </alternativeName>
</protein>
<comment type="subcellular location">
    <subcellularLocation>
        <location evidence="1 18">Cell inner membrane</location>
        <topology evidence="1 18">Multi-pass membrane protein</topology>
    </subcellularLocation>
</comment>
<dbReference type="InterPro" id="IPR036929">
    <property type="entry name" value="DsbDN_sf"/>
</dbReference>
<dbReference type="Pfam" id="PF02683">
    <property type="entry name" value="DsbD_TM"/>
    <property type="match status" value="1"/>
</dbReference>
<evidence type="ECO:0000256" key="7">
    <source>
        <dbReference type="ARBA" id="ARBA00022729"/>
    </source>
</evidence>
<evidence type="ECO:0000256" key="17">
    <source>
        <dbReference type="ARBA" id="ARBA00047804"/>
    </source>
</evidence>
<comment type="caution">
    <text evidence="21">The sequence shown here is derived from an EMBL/GenBank/DDBJ whole genome shotgun (WGS) entry which is preliminary data.</text>
</comment>
<comment type="caution">
    <text evidence="18">Lacks conserved residue(s) required for the propagation of feature annotation.</text>
</comment>
<evidence type="ECO:0000256" key="16">
    <source>
        <dbReference type="ARBA" id="ARBA00047388"/>
    </source>
</evidence>
<dbReference type="Pfam" id="PF13098">
    <property type="entry name" value="Thioredoxin_2"/>
    <property type="match status" value="1"/>
</dbReference>
<evidence type="ECO:0000256" key="10">
    <source>
        <dbReference type="ARBA" id="ARBA00022989"/>
    </source>
</evidence>
<dbReference type="EMBL" id="JBHLVX010000065">
    <property type="protein sequence ID" value="MFC0269660.1"/>
    <property type="molecule type" value="Genomic_DNA"/>
</dbReference>
<dbReference type="RefSeq" id="WP_019952492.1">
    <property type="nucleotide sequence ID" value="NZ_JBHLVX010000065.1"/>
</dbReference>
<evidence type="ECO:0000256" key="12">
    <source>
        <dbReference type="ARBA" id="ARBA00023027"/>
    </source>
</evidence>
<evidence type="ECO:0000256" key="2">
    <source>
        <dbReference type="ARBA" id="ARBA00007241"/>
    </source>
</evidence>
<feature type="transmembrane region" description="Helical" evidence="18">
    <location>
        <begin position="212"/>
        <end position="245"/>
    </location>
</feature>
<feature type="transmembrane region" description="Helical" evidence="18">
    <location>
        <begin position="342"/>
        <end position="369"/>
    </location>
</feature>
<evidence type="ECO:0000256" key="19">
    <source>
        <dbReference type="SAM" id="MobiDB-lite"/>
    </source>
</evidence>
<evidence type="ECO:0000256" key="4">
    <source>
        <dbReference type="ARBA" id="ARBA00022475"/>
    </source>
</evidence>
<dbReference type="SUPFAM" id="SSF52833">
    <property type="entry name" value="Thioredoxin-like"/>
    <property type="match status" value="1"/>
</dbReference>
<evidence type="ECO:0000256" key="1">
    <source>
        <dbReference type="ARBA" id="ARBA00004429"/>
    </source>
</evidence>
<keyword evidence="14 18" id="KW-1015">Disulfide bond</keyword>
<feature type="transmembrane region" description="Helical" evidence="18">
    <location>
        <begin position="436"/>
        <end position="454"/>
    </location>
</feature>
<dbReference type="GO" id="GO:0047134">
    <property type="term" value="F:protein-disulfide reductase [NAD(P)H] activity"/>
    <property type="evidence" value="ECO:0007669"/>
    <property type="project" value="UniProtKB-EC"/>
</dbReference>
<keyword evidence="13 18" id="KW-0472">Membrane</keyword>
<evidence type="ECO:0000256" key="3">
    <source>
        <dbReference type="ARBA" id="ARBA00022448"/>
    </source>
</evidence>
<dbReference type="InterPro" id="IPR022910">
    <property type="entry name" value="Thiol_diS_interchange_DbsD"/>
</dbReference>
<dbReference type="InterPro" id="IPR003834">
    <property type="entry name" value="Cyt_c_assmbl_TM_dom"/>
</dbReference>
<dbReference type="PANTHER" id="PTHR32234:SF0">
    <property type="entry name" value="THIOL:DISULFIDE INTERCHANGE PROTEIN DSBD"/>
    <property type="match status" value="1"/>
</dbReference>
<dbReference type="EC" id="1.8.1.8" evidence="18"/>
<dbReference type="InterPro" id="IPR036249">
    <property type="entry name" value="Thioredoxin-like_sf"/>
</dbReference>
<keyword evidence="11 18" id="KW-0560">Oxidoreductase</keyword>
<keyword evidence="15 18" id="KW-0676">Redox-active center</keyword>
<dbReference type="InterPro" id="IPR013766">
    <property type="entry name" value="Thioredoxin_domain"/>
</dbReference>
<evidence type="ECO:0000256" key="18">
    <source>
        <dbReference type="HAMAP-Rule" id="MF_00399"/>
    </source>
</evidence>
<dbReference type="Proteomes" id="UP001589814">
    <property type="component" value="Unassembled WGS sequence"/>
</dbReference>
<comment type="similarity">
    <text evidence="2 18">Belongs to the thioredoxin family. DsbD subfamily.</text>
</comment>
<evidence type="ECO:0000256" key="5">
    <source>
        <dbReference type="ARBA" id="ARBA00022519"/>
    </source>
</evidence>
<dbReference type="Pfam" id="PF11412">
    <property type="entry name" value="DsbD_N"/>
    <property type="match status" value="1"/>
</dbReference>
<dbReference type="Gene3D" id="3.40.30.10">
    <property type="entry name" value="Glutaredoxin"/>
    <property type="match status" value="1"/>
</dbReference>
<keyword evidence="12 18" id="KW-0520">NAD</keyword>
<dbReference type="SUPFAM" id="SSF74863">
    <property type="entry name" value="Thiol:disulfide interchange protein DsbD, N-terminal domain (DsbD-alpha)"/>
    <property type="match status" value="1"/>
</dbReference>
<dbReference type="CDD" id="cd02953">
    <property type="entry name" value="DsbDgamma"/>
    <property type="match status" value="1"/>
</dbReference>
<feature type="transmembrane region" description="Helical" evidence="18">
    <location>
        <begin position="257"/>
        <end position="283"/>
    </location>
</feature>
<keyword evidence="7" id="KW-0732">Signal</keyword>
<proteinExistence type="inferred from homology"/>
<gene>
    <name evidence="18 21" type="primary">dsbD</name>
    <name evidence="21" type="ORF">ACFFHW_16985</name>
</gene>
<dbReference type="Gene3D" id="2.60.40.1250">
    <property type="entry name" value="Thiol:disulfide interchange protein DsbD, N-terminal domain"/>
    <property type="match status" value="1"/>
</dbReference>
<dbReference type="NCBIfam" id="NF001419">
    <property type="entry name" value="PRK00293.1"/>
    <property type="match status" value="1"/>
</dbReference>
<evidence type="ECO:0000259" key="20">
    <source>
        <dbReference type="PROSITE" id="PS51352"/>
    </source>
</evidence>
<evidence type="ECO:0000256" key="15">
    <source>
        <dbReference type="ARBA" id="ARBA00023284"/>
    </source>
</evidence>
<comment type="function">
    <text evidence="18">Required to facilitate the formation of correct disulfide bonds in some periplasmic proteins and for the assembly of the periplasmic c-type cytochromes. Acts by transferring electrons from cytoplasmic thioredoxin to the periplasm. This transfer involves a cascade of disulfide bond formation and reduction steps.</text>
</comment>
<keyword evidence="6 18" id="KW-0812">Transmembrane</keyword>
<keyword evidence="10 18" id="KW-1133">Transmembrane helix</keyword>
<feature type="transmembrane region" description="Helical" evidence="18">
    <location>
        <begin position="375"/>
        <end position="399"/>
    </location>
</feature>
<evidence type="ECO:0000256" key="14">
    <source>
        <dbReference type="ARBA" id="ARBA00023157"/>
    </source>
</evidence>
<keyword evidence="9 18" id="KW-0249">Electron transport</keyword>
<feature type="compositionally biased region" description="Low complexity" evidence="19">
    <location>
        <begin position="157"/>
        <end position="175"/>
    </location>
</feature>
<evidence type="ECO:0000256" key="8">
    <source>
        <dbReference type="ARBA" id="ARBA00022748"/>
    </source>
</evidence>
<comment type="catalytic activity">
    <reaction evidence="16 18">
        <text>[protein]-dithiol + NAD(+) = [protein]-disulfide + NADH + H(+)</text>
        <dbReference type="Rhea" id="RHEA:18749"/>
        <dbReference type="Rhea" id="RHEA-COMP:10593"/>
        <dbReference type="Rhea" id="RHEA-COMP:10594"/>
        <dbReference type="ChEBI" id="CHEBI:15378"/>
        <dbReference type="ChEBI" id="CHEBI:29950"/>
        <dbReference type="ChEBI" id="CHEBI:50058"/>
        <dbReference type="ChEBI" id="CHEBI:57540"/>
        <dbReference type="ChEBI" id="CHEBI:57945"/>
        <dbReference type="EC" id="1.8.1.8"/>
    </reaction>
</comment>
<evidence type="ECO:0000313" key="21">
    <source>
        <dbReference type="EMBL" id="MFC0269660.1"/>
    </source>
</evidence>
<feature type="disulfide bond" description="Redox-active" evidence="18">
    <location>
        <begin position="130"/>
        <end position="136"/>
    </location>
</feature>
<feature type="transmembrane region" description="Helical" evidence="18">
    <location>
        <begin position="411"/>
        <end position="430"/>
    </location>
</feature>
<evidence type="ECO:0000256" key="6">
    <source>
        <dbReference type="ARBA" id="ARBA00022692"/>
    </source>
</evidence>
<dbReference type="PANTHER" id="PTHR32234">
    <property type="entry name" value="THIOL:DISULFIDE INTERCHANGE PROTEIN DSBD"/>
    <property type="match status" value="1"/>
</dbReference>
<evidence type="ECO:0000256" key="9">
    <source>
        <dbReference type="ARBA" id="ARBA00022982"/>
    </source>
</evidence>
<organism evidence="21 22">
    <name type="scientific">Kushneria aurantia</name>
    <dbReference type="NCBI Taxonomy" id="504092"/>
    <lineage>
        <taxon>Bacteria</taxon>
        <taxon>Pseudomonadati</taxon>
        <taxon>Pseudomonadota</taxon>
        <taxon>Gammaproteobacteria</taxon>
        <taxon>Oceanospirillales</taxon>
        <taxon>Halomonadaceae</taxon>
        <taxon>Kushneria</taxon>
    </lineage>
</organism>
<feature type="domain" description="Thioredoxin" evidence="20">
    <location>
        <begin position="496"/>
        <end position="636"/>
    </location>
</feature>
<dbReference type="PROSITE" id="PS51352">
    <property type="entry name" value="THIOREDOXIN_2"/>
    <property type="match status" value="1"/>
</dbReference>
<keyword evidence="5 18" id="KW-0997">Cell inner membrane</keyword>
<feature type="region of interest" description="Disordered" evidence="19">
    <location>
        <begin position="148"/>
        <end position="176"/>
    </location>
</feature>
<accession>A0ABV6G7L7</accession>
<feature type="transmembrane region" description="Helical" evidence="18">
    <location>
        <begin position="466"/>
        <end position="486"/>
    </location>
</feature>
<dbReference type="InterPro" id="IPR012336">
    <property type="entry name" value="Thioredoxin-like_fold"/>
</dbReference>
<keyword evidence="22" id="KW-1185">Reference proteome</keyword>
<sequence length="640" mass="68250">MRRARHSWRLFTGILTLLLTLMALWPVTSLAQSSFFDDQPQILPADQAFQPRPEVVGDSLVIDWRIAPGYYLYRHAFALDAEGRALSLELPDGEPIEDEYFGRSEVYRLGLSMSAPLNGATQVTLHWQGCADAGLCYPPQQRSFDVDNLTASSSPFDDSTAPAASPLASPASDATNAFDASAPTEATAPQGAAASPDIAEDQRLAARLAGSAWLWTLAAFFGMGLLLTFTPCVLPMVPILSSLIVGQRREGEQRRTAGLVLSLAFVLPMAVTYALLGLIAALAGANLTLLLQNAWFIGAFAALFVLLSLAMFGLFELQLPSALRQRLDAGLSRQRGGRLKGAAAMGVLSALLVGPCMTAPLAGALLFIADSGNPWLGGAALLMLGLGMGAPLVLIATLGNHLLPRPGAWMVRVRVLFGFVLLGMAVWFVARVVPASVALALWGALGLALATTLWPRQRRGSASRHIAMALAAIIGVWSLLMLAGGAGGSRDPLQPLAVFTAAPLGTTTARFGDDAPVAFDRVESLGALQSRIVDAAQKGQITLVEFTADWCIACRVIENEVFSAPDVKRALADVQRLSVDLTDYSTADRNIMQHFNVIGPPTLLWFGADGVERRDQRVIGELSAKAFLEHLEKVRYTIGG</sequence>
<reference evidence="21 22" key="1">
    <citation type="submission" date="2024-09" db="EMBL/GenBank/DDBJ databases">
        <authorList>
            <person name="Sun Q."/>
            <person name="Mori K."/>
        </authorList>
    </citation>
    <scope>NUCLEOTIDE SEQUENCE [LARGE SCALE GENOMIC DNA]</scope>
    <source>
        <strain evidence="21 22">CCM 7415</strain>
    </source>
</reference>
<feature type="disulfide bond" description="Redox-active" evidence="18">
    <location>
        <begin position="551"/>
        <end position="554"/>
    </location>
</feature>
<comment type="catalytic activity">
    <reaction evidence="17 18">
        <text>[protein]-dithiol + NADP(+) = [protein]-disulfide + NADPH + H(+)</text>
        <dbReference type="Rhea" id="RHEA:18753"/>
        <dbReference type="Rhea" id="RHEA-COMP:10593"/>
        <dbReference type="Rhea" id="RHEA-COMP:10594"/>
        <dbReference type="ChEBI" id="CHEBI:15378"/>
        <dbReference type="ChEBI" id="CHEBI:29950"/>
        <dbReference type="ChEBI" id="CHEBI:50058"/>
        <dbReference type="ChEBI" id="CHEBI:57783"/>
        <dbReference type="ChEBI" id="CHEBI:58349"/>
        <dbReference type="EC" id="1.8.1.8"/>
    </reaction>
</comment>